<keyword evidence="3" id="KW-1185">Reference proteome</keyword>
<accession>A0A4P9WEB8</accession>
<evidence type="ECO:0000313" key="3">
    <source>
        <dbReference type="Proteomes" id="UP000269721"/>
    </source>
</evidence>
<feature type="region of interest" description="Disordered" evidence="1">
    <location>
        <begin position="20"/>
        <end position="60"/>
    </location>
</feature>
<name>A0A4P9WEB8_9FUNG</name>
<organism evidence="2 3">
    <name type="scientific">Blyttiomyces helicus</name>
    <dbReference type="NCBI Taxonomy" id="388810"/>
    <lineage>
        <taxon>Eukaryota</taxon>
        <taxon>Fungi</taxon>
        <taxon>Fungi incertae sedis</taxon>
        <taxon>Chytridiomycota</taxon>
        <taxon>Chytridiomycota incertae sedis</taxon>
        <taxon>Chytridiomycetes</taxon>
        <taxon>Chytridiomycetes incertae sedis</taxon>
        <taxon>Blyttiomyces</taxon>
    </lineage>
</organism>
<dbReference type="AlphaFoldDB" id="A0A4P9WEB8"/>
<gene>
    <name evidence="2" type="ORF">BDK51DRAFT_52284</name>
</gene>
<protein>
    <submittedName>
        <fullName evidence="2">Uncharacterized protein</fullName>
    </submittedName>
</protein>
<sequence length="202" mass="23098">MRVMRRIPGGREGRERLKRLAAPGAGRETHVDTQAAATPRLPTPPRPKAQGLKHEQVASSSCLRSDFIEQRLKKYKKYDRINKHEETRTRVSRSKKRRALWGELPEGHDVERWPTTDFQDSSFGRPFAIACTSPFGEEFERSRSSKTRPLRHLTQPFSRRPDFPGLSDAGDPSIPFFAKRLLTTRAQRAGRTDIFESNTKAS</sequence>
<evidence type="ECO:0000256" key="1">
    <source>
        <dbReference type="SAM" id="MobiDB-lite"/>
    </source>
</evidence>
<dbReference type="Proteomes" id="UP000269721">
    <property type="component" value="Unassembled WGS sequence"/>
</dbReference>
<evidence type="ECO:0000313" key="2">
    <source>
        <dbReference type="EMBL" id="RKO90934.1"/>
    </source>
</evidence>
<dbReference type="EMBL" id="KZ995308">
    <property type="protein sequence ID" value="RKO90934.1"/>
    <property type="molecule type" value="Genomic_DNA"/>
</dbReference>
<feature type="region of interest" description="Disordered" evidence="1">
    <location>
        <begin position="138"/>
        <end position="168"/>
    </location>
</feature>
<reference evidence="3" key="1">
    <citation type="journal article" date="2018" name="Nat. Microbiol.">
        <title>Leveraging single-cell genomics to expand the fungal tree of life.</title>
        <authorList>
            <person name="Ahrendt S.R."/>
            <person name="Quandt C.A."/>
            <person name="Ciobanu D."/>
            <person name="Clum A."/>
            <person name="Salamov A."/>
            <person name="Andreopoulos B."/>
            <person name="Cheng J.F."/>
            <person name="Woyke T."/>
            <person name="Pelin A."/>
            <person name="Henrissat B."/>
            <person name="Reynolds N.K."/>
            <person name="Benny G.L."/>
            <person name="Smith M.E."/>
            <person name="James T.Y."/>
            <person name="Grigoriev I.V."/>
        </authorList>
    </citation>
    <scope>NUCLEOTIDE SEQUENCE [LARGE SCALE GENOMIC DNA]</scope>
</reference>
<proteinExistence type="predicted"/>